<keyword evidence="2" id="KW-0539">Nucleus</keyword>
<dbReference type="InterPro" id="IPR036864">
    <property type="entry name" value="Zn2-C6_fun-type_DNA-bd_sf"/>
</dbReference>
<evidence type="ECO:0000313" key="5">
    <source>
        <dbReference type="EMBL" id="ETS88143.1"/>
    </source>
</evidence>
<dbReference type="PANTHER" id="PTHR43374:SF1">
    <property type="entry name" value="FLAVIN PRENYLTRANSFERASE PAD1, MITOCHONDRIAL"/>
    <property type="match status" value="1"/>
</dbReference>
<dbReference type="GO" id="GO:0008270">
    <property type="term" value="F:zinc ion binding"/>
    <property type="evidence" value="ECO:0007669"/>
    <property type="project" value="InterPro"/>
</dbReference>
<dbReference type="PANTHER" id="PTHR43374">
    <property type="entry name" value="FLAVIN PRENYLTRANSFERASE"/>
    <property type="match status" value="1"/>
</dbReference>
<dbReference type="GO" id="GO:0016831">
    <property type="term" value="F:carboxy-lyase activity"/>
    <property type="evidence" value="ECO:0007669"/>
    <property type="project" value="TreeGrafter"/>
</dbReference>
<feature type="compositionally biased region" description="Polar residues" evidence="3">
    <location>
        <begin position="613"/>
        <end position="633"/>
    </location>
</feature>
<dbReference type="eggNOG" id="ENOG502SKG9">
    <property type="taxonomic scope" value="Eukaryota"/>
</dbReference>
<dbReference type="SUPFAM" id="SSF57701">
    <property type="entry name" value="Zn2/Cys6 DNA-binding domain"/>
    <property type="match status" value="1"/>
</dbReference>
<feature type="domain" description="Zn(2)-C6 fungal-type" evidence="4">
    <location>
        <begin position="37"/>
        <end position="68"/>
    </location>
</feature>
<dbReference type="GO" id="GO:0003677">
    <property type="term" value="F:DNA binding"/>
    <property type="evidence" value="ECO:0007669"/>
    <property type="project" value="InterPro"/>
</dbReference>
<keyword evidence="1" id="KW-0479">Metal-binding</keyword>
<dbReference type="Pfam" id="PF04082">
    <property type="entry name" value="Fungal_trans"/>
    <property type="match status" value="1"/>
</dbReference>
<dbReference type="PROSITE" id="PS50048">
    <property type="entry name" value="ZN2_CY6_FUNGAL_2"/>
    <property type="match status" value="1"/>
</dbReference>
<dbReference type="HOGENOM" id="CLU_014095_2_1_1"/>
<dbReference type="Proteomes" id="UP000030651">
    <property type="component" value="Unassembled WGS sequence"/>
</dbReference>
<accession>W3XQ14</accession>
<organism evidence="5 6">
    <name type="scientific">Pestalotiopsis fici (strain W106-1 / CGMCC3.15140)</name>
    <dbReference type="NCBI Taxonomy" id="1229662"/>
    <lineage>
        <taxon>Eukaryota</taxon>
        <taxon>Fungi</taxon>
        <taxon>Dikarya</taxon>
        <taxon>Ascomycota</taxon>
        <taxon>Pezizomycotina</taxon>
        <taxon>Sordariomycetes</taxon>
        <taxon>Xylariomycetidae</taxon>
        <taxon>Amphisphaeriales</taxon>
        <taxon>Sporocadaceae</taxon>
        <taxon>Pestalotiopsis</taxon>
    </lineage>
</organism>
<name>W3XQ14_PESFW</name>
<dbReference type="InterPro" id="IPR007219">
    <property type="entry name" value="XnlR_reg_dom"/>
</dbReference>
<feature type="region of interest" description="Disordered" evidence="3">
    <location>
        <begin position="611"/>
        <end position="637"/>
    </location>
</feature>
<dbReference type="GeneID" id="19266984"/>
<dbReference type="AlphaFoldDB" id="W3XQ14"/>
<dbReference type="OrthoDB" id="4733491at2759"/>
<evidence type="ECO:0000256" key="1">
    <source>
        <dbReference type="ARBA" id="ARBA00022723"/>
    </source>
</evidence>
<proteinExistence type="predicted"/>
<dbReference type="SMART" id="SM00066">
    <property type="entry name" value="GAL4"/>
    <property type="match status" value="1"/>
</dbReference>
<evidence type="ECO:0000256" key="2">
    <source>
        <dbReference type="ARBA" id="ARBA00023242"/>
    </source>
</evidence>
<sequence>MSSPSPATPRTGDATPIPPGSLKDVLRRRQQGRNSRSCLPCRERKVKCDHELPCGTCTKRGHADLCSYPSSEQSNGTSRTSNSARWSRSRRSTPIAETFDNGLLSSANGTLQVTNGIGSLGSASDEVGRSAATASPTGNPGPGDLGNASVSSPIREQLSSSRSDNPQRSAYENGVRPLLGLETDNEDSPSLPRVNTKILYESLPGNQDMIRLFETHRLRCHPFHIITYNIEELQTKLSKLIVSRNNSTNLPNTQAQDLRWICLLHAIFAAGAQASDLPLEQQTSLSDRHTQHAFDCLNASNFLEYPFKEALQALLLLGYVLQNNMRPQAAWILQGSAIRLASTLGIQRSDNQARRMRVPPGEAKSLRLAVVWQDALLSLAFDRAPASYEFDFDEDLIPLTSTPLTGTITYRQGMNWISHLSLRYLPLRDRRKSPPSIDPSLVWQDLEMIEANILPHLGDIRQCSTIREIQEYYLFRLHRNFFAATVCRSLVSPSYASTIAPELRSFVVSRVQNALRQSAQAYLDIRSLSVYAMRSWAFIHSGLASVLLLSLIPDTRCDTETRRLQDEFIQELSDNGKTSANANDASVNFLSATLKKALKALVDLRRLAEQENTRPVTRQRPTNADVSVTQPQVNDGLAPADAPMEGGDIMQAPEYISLPLQFRVASSINSFIQHLVFGRLGLPHGLRYVTTRGI</sequence>
<feature type="region of interest" description="Disordered" evidence="3">
    <location>
        <begin position="122"/>
        <end position="171"/>
    </location>
</feature>
<dbReference type="RefSeq" id="XP_007828743.1">
    <property type="nucleotide sequence ID" value="XM_007830552.1"/>
</dbReference>
<evidence type="ECO:0000256" key="3">
    <source>
        <dbReference type="SAM" id="MobiDB-lite"/>
    </source>
</evidence>
<dbReference type="CDD" id="cd00067">
    <property type="entry name" value="GAL4"/>
    <property type="match status" value="1"/>
</dbReference>
<feature type="compositionally biased region" description="Polar residues" evidence="3">
    <location>
        <begin position="148"/>
        <end position="170"/>
    </location>
</feature>
<reference evidence="6" key="1">
    <citation type="journal article" date="2015" name="BMC Genomics">
        <title>Genomic and transcriptomic analysis of the endophytic fungus Pestalotiopsis fici reveals its lifestyle and high potential for synthesis of natural products.</title>
        <authorList>
            <person name="Wang X."/>
            <person name="Zhang X."/>
            <person name="Liu L."/>
            <person name="Xiang M."/>
            <person name="Wang W."/>
            <person name="Sun X."/>
            <person name="Che Y."/>
            <person name="Guo L."/>
            <person name="Liu G."/>
            <person name="Guo L."/>
            <person name="Wang C."/>
            <person name="Yin W.B."/>
            <person name="Stadler M."/>
            <person name="Zhang X."/>
            <person name="Liu X."/>
        </authorList>
    </citation>
    <scope>NUCLEOTIDE SEQUENCE [LARGE SCALE GENOMIC DNA]</scope>
    <source>
        <strain evidence="6">W106-1 / CGMCC3.15140</strain>
    </source>
</reference>
<dbReference type="InterPro" id="IPR004507">
    <property type="entry name" value="UbiX-like"/>
</dbReference>
<dbReference type="GO" id="GO:0006351">
    <property type="term" value="P:DNA-templated transcription"/>
    <property type="evidence" value="ECO:0007669"/>
    <property type="project" value="InterPro"/>
</dbReference>
<dbReference type="Pfam" id="PF00172">
    <property type="entry name" value="Zn_clus"/>
    <property type="match status" value="1"/>
</dbReference>
<feature type="region of interest" description="Disordered" evidence="3">
    <location>
        <begin position="1"/>
        <end position="36"/>
    </location>
</feature>
<dbReference type="GO" id="GO:0000981">
    <property type="term" value="F:DNA-binding transcription factor activity, RNA polymerase II-specific"/>
    <property type="evidence" value="ECO:0007669"/>
    <property type="project" value="InterPro"/>
</dbReference>
<dbReference type="PROSITE" id="PS00463">
    <property type="entry name" value="ZN2_CY6_FUNGAL_1"/>
    <property type="match status" value="1"/>
</dbReference>
<keyword evidence="6" id="KW-1185">Reference proteome</keyword>
<evidence type="ECO:0000259" key="4">
    <source>
        <dbReference type="PROSITE" id="PS50048"/>
    </source>
</evidence>
<evidence type="ECO:0000313" key="6">
    <source>
        <dbReference type="Proteomes" id="UP000030651"/>
    </source>
</evidence>
<feature type="compositionally biased region" description="Low complexity" evidence="3">
    <location>
        <begin position="77"/>
        <end position="86"/>
    </location>
</feature>
<feature type="region of interest" description="Disordered" evidence="3">
    <location>
        <begin position="66"/>
        <end position="93"/>
    </location>
</feature>
<dbReference type="InterPro" id="IPR001138">
    <property type="entry name" value="Zn2Cys6_DnaBD"/>
</dbReference>
<dbReference type="KEGG" id="pfy:PFICI_01971"/>
<dbReference type="OMA" id="TRRECAC"/>
<dbReference type="Gene3D" id="4.10.240.10">
    <property type="entry name" value="Zn(2)-C6 fungal-type DNA-binding domain"/>
    <property type="match status" value="1"/>
</dbReference>
<protein>
    <recommendedName>
        <fullName evidence="4">Zn(2)-C6 fungal-type domain-containing protein</fullName>
    </recommendedName>
</protein>
<dbReference type="EMBL" id="KI912109">
    <property type="protein sequence ID" value="ETS88143.1"/>
    <property type="molecule type" value="Genomic_DNA"/>
</dbReference>
<dbReference type="InParanoid" id="W3XQ14"/>
<gene>
    <name evidence="5" type="ORF">PFICI_01971</name>
</gene>
<dbReference type="CDD" id="cd12148">
    <property type="entry name" value="fungal_TF_MHR"/>
    <property type="match status" value="1"/>
</dbReference>